<accession>A0ABW2FAH0</accession>
<evidence type="ECO:0000313" key="1">
    <source>
        <dbReference type="EMBL" id="MFC7148828.1"/>
    </source>
</evidence>
<keyword evidence="2" id="KW-1185">Reference proteome</keyword>
<dbReference type="InterPro" id="IPR011051">
    <property type="entry name" value="RmlC_Cupin_sf"/>
</dbReference>
<proteinExistence type="predicted"/>
<protein>
    <submittedName>
        <fullName evidence="1">Uncharacterized protein</fullName>
    </submittedName>
</protein>
<name>A0ABW2FAH0_9BACL</name>
<reference evidence="2" key="1">
    <citation type="journal article" date="2019" name="Int. J. Syst. Evol. Microbiol.">
        <title>The Global Catalogue of Microorganisms (GCM) 10K type strain sequencing project: providing services to taxonomists for standard genome sequencing and annotation.</title>
        <authorList>
            <consortium name="The Broad Institute Genomics Platform"/>
            <consortium name="The Broad Institute Genome Sequencing Center for Infectious Disease"/>
            <person name="Wu L."/>
            <person name="Ma J."/>
        </authorList>
    </citation>
    <scope>NUCLEOTIDE SEQUENCE [LARGE SCALE GENOMIC DNA]</scope>
    <source>
        <strain evidence="2">KCTC 12907</strain>
    </source>
</reference>
<dbReference type="InterPro" id="IPR014710">
    <property type="entry name" value="RmlC-like_jellyroll"/>
</dbReference>
<dbReference type="Gene3D" id="2.60.120.10">
    <property type="entry name" value="Jelly Rolls"/>
    <property type="match status" value="1"/>
</dbReference>
<comment type="caution">
    <text evidence="1">The sequence shown here is derived from an EMBL/GenBank/DDBJ whole genome shotgun (WGS) entry which is preliminary data.</text>
</comment>
<dbReference type="EMBL" id="JBHTAI010000005">
    <property type="protein sequence ID" value="MFC7148828.1"/>
    <property type="molecule type" value="Genomic_DNA"/>
</dbReference>
<dbReference type="RefSeq" id="WP_378107613.1">
    <property type="nucleotide sequence ID" value="NZ_JBHSUP010000026.1"/>
</dbReference>
<gene>
    <name evidence="1" type="ORF">ACFQMJ_09845</name>
</gene>
<evidence type="ECO:0000313" key="2">
    <source>
        <dbReference type="Proteomes" id="UP001596378"/>
    </source>
</evidence>
<dbReference type="Proteomes" id="UP001596378">
    <property type="component" value="Unassembled WGS sequence"/>
</dbReference>
<organism evidence="1 2">
    <name type="scientific">Cohnella cellulosilytica</name>
    <dbReference type="NCBI Taxonomy" id="986710"/>
    <lineage>
        <taxon>Bacteria</taxon>
        <taxon>Bacillati</taxon>
        <taxon>Bacillota</taxon>
        <taxon>Bacilli</taxon>
        <taxon>Bacillales</taxon>
        <taxon>Paenibacillaceae</taxon>
        <taxon>Cohnella</taxon>
    </lineage>
</organism>
<dbReference type="SUPFAM" id="SSF51182">
    <property type="entry name" value="RmlC-like cupins"/>
    <property type="match status" value="1"/>
</dbReference>
<sequence length="447" mass="50987">MFTVYLPLSQIDKKAETNRKIWNSSKRHAGVDWTKRDSSVYTTQGGNDNVTDRSIIQEAYDRGQGILRMKPVFVPRRFSQAGRRLRLHPDDYYALGTERGSIKERWFSSVIPAMNGPLAPPDEGMSYVAADEDGSVVFLFKDAVVQLGSRLIGETLYERYGTWPMYAKFFDYETPLFHHLHLDDAAASLVGRIGKPEAYYFPPQLNNHLGVFPVTYFGYDPDTTLDEVRERLLRYEEADNRITELSRAYRIQLGTGWYTPPGVVHAPGSALTYEPQWNSDVNSVHENVVSGETYPYEFLAENCPEDRKRDIAYILSLMDWEKNTDPHYKRHYYRPPLLCGHSDERHAEKWITYGNPYIGAKELTVNPGQSVIVRDSAAYGTVLVQGHGRFGPHQAEAASMLRFGQMSGDEFFVGETAAREGVHVVNDSKWEPMVFLKHFGPNHPEMP</sequence>